<dbReference type="GO" id="GO:0043022">
    <property type="term" value="F:ribosome binding"/>
    <property type="evidence" value="ECO:0007669"/>
    <property type="project" value="InterPro"/>
</dbReference>
<comment type="subunit">
    <text evidence="5">Binds ribosomal protein uS19.</text>
</comment>
<dbReference type="GO" id="GO:0006364">
    <property type="term" value="P:rRNA processing"/>
    <property type="evidence" value="ECO:0007669"/>
    <property type="project" value="UniProtKB-UniRule"/>
</dbReference>
<keyword evidence="3 5" id="KW-0698">rRNA processing</keyword>
<comment type="similarity">
    <text evidence="5">Belongs to the RimM family.</text>
</comment>
<organism evidence="8 9">
    <name type="scientific">Cetobacterium somerae ATCC BAA-474</name>
    <dbReference type="NCBI Taxonomy" id="1319815"/>
    <lineage>
        <taxon>Bacteria</taxon>
        <taxon>Fusobacteriati</taxon>
        <taxon>Fusobacteriota</taxon>
        <taxon>Fusobacteriia</taxon>
        <taxon>Fusobacteriales</taxon>
        <taxon>Fusobacteriaceae</taxon>
        <taxon>Cetobacterium</taxon>
    </lineage>
</organism>
<dbReference type="GO" id="GO:0042274">
    <property type="term" value="P:ribosomal small subunit biogenesis"/>
    <property type="evidence" value="ECO:0007669"/>
    <property type="project" value="UniProtKB-UniRule"/>
</dbReference>
<evidence type="ECO:0000256" key="3">
    <source>
        <dbReference type="ARBA" id="ARBA00022552"/>
    </source>
</evidence>
<feature type="domain" description="Ribosome maturation factor RimM PRC barrel" evidence="7">
    <location>
        <begin position="99"/>
        <end position="164"/>
    </location>
</feature>
<dbReference type="Proteomes" id="UP000017081">
    <property type="component" value="Unassembled WGS sequence"/>
</dbReference>
<comment type="caution">
    <text evidence="8">The sequence shown here is derived from an EMBL/GenBank/DDBJ whole genome shotgun (WGS) entry which is preliminary data.</text>
</comment>
<evidence type="ECO:0000259" key="7">
    <source>
        <dbReference type="Pfam" id="PF24986"/>
    </source>
</evidence>
<dbReference type="Pfam" id="PF01782">
    <property type="entry name" value="RimM"/>
    <property type="match status" value="1"/>
</dbReference>
<feature type="domain" description="RimM N-terminal" evidence="6">
    <location>
        <begin position="6"/>
        <end position="87"/>
    </location>
</feature>
<dbReference type="InterPro" id="IPR011961">
    <property type="entry name" value="RimM"/>
</dbReference>
<dbReference type="InterPro" id="IPR009000">
    <property type="entry name" value="Transl_B-barrel_sf"/>
</dbReference>
<dbReference type="Pfam" id="PF24986">
    <property type="entry name" value="PRC_RimM"/>
    <property type="match status" value="1"/>
</dbReference>
<reference evidence="8 9" key="1">
    <citation type="submission" date="2013-08" db="EMBL/GenBank/DDBJ databases">
        <authorList>
            <person name="Weinstock G."/>
            <person name="Sodergren E."/>
            <person name="Wylie T."/>
            <person name="Fulton L."/>
            <person name="Fulton R."/>
            <person name="Fronick C."/>
            <person name="O'Laughlin M."/>
            <person name="Godfrey J."/>
            <person name="Miner T."/>
            <person name="Herter B."/>
            <person name="Appelbaum E."/>
            <person name="Cordes M."/>
            <person name="Lek S."/>
            <person name="Wollam A."/>
            <person name="Pepin K.H."/>
            <person name="Palsikar V.B."/>
            <person name="Mitreva M."/>
            <person name="Wilson R.K."/>
        </authorList>
    </citation>
    <scope>NUCLEOTIDE SEQUENCE [LARGE SCALE GENOMIC DNA]</scope>
    <source>
        <strain evidence="8 9">ATCC BAA-474</strain>
    </source>
</reference>
<gene>
    <name evidence="5" type="primary">rimM</name>
    <name evidence="8" type="ORF">HMPREF0202_00295</name>
</gene>
<dbReference type="PANTHER" id="PTHR33692">
    <property type="entry name" value="RIBOSOME MATURATION FACTOR RIMM"/>
    <property type="match status" value="1"/>
</dbReference>
<dbReference type="RefSeq" id="WP_023049844.1">
    <property type="nucleotide sequence ID" value="NZ_CP173065.2"/>
</dbReference>
<evidence type="ECO:0000259" key="6">
    <source>
        <dbReference type="Pfam" id="PF01782"/>
    </source>
</evidence>
<dbReference type="Gene3D" id="2.30.30.240">
    <property type="entry name" value="PRC-barrel domain"/>
    <property type="match status" value="1"/>
</dbReference>
<dbReference type="PATRIC" id="fig|1319815.3.peg.283"/>
<keyword evidence="2 5" id="KW-0690">Ribosome biogenesis</keyword>
<dbReference type="EMBL" id="AXZF01000011">
    <property type="protein sequence ID" value="ERT69835.1"/>
    <property type="molecule type" value="Genomic_DNA"/>
</dbReference>
<name>U7VE94_9FUSO</name>
<keyword evidence="4 5" id="KW-0143">Chaperone</keyword>
<dbReference type="InterPro" id="IPR056792">
    <property type="entry name" value="PRC_RimM"/>
</dbReference>
<keyword evidence="9" id="KW-1185">Reference proteome</keyword>
<evidence type="ECO:0000256" key="5">
    <source>
        <dbReference type="HAMAP-Rule" id="MF_00014"/>
    </source>
</evidence>
<dbReference type="SUPFAM" id="SSF50447">
    <property type="entry name" value="Translation proteins"/>
    <property type="match status" value="1"/>
</dbReference>
<dbReference type="PANTHER" id="PTHR33692:SF1">
    <property type="entry name" value="RIBOSOME MATURATION FACTOR RIMM"/>
    <property type="match status" value="1"/>
</dbReference>
<evidence type="ECO:0000256" key="2">
    <source>
        <dbReference type="ARBA" id="ARBA00022517"/>
    </source>
</evidence>
<comment type="domain">
    <text evidence="5">The PRC barrel domain binds ribosomal protein uS19.</text>
</comment>
<dbReference type="InterPro" id="IPR002676">
    <property type="entry name" value="RimM_N"/>
</dbReference>
<evidence type="ECO:0000256" key="1">
    <source>
        <dbReference type="ARBA" id="ARBA00022490"/>
    </source>
</evidence>
<dbReference type="AlphaFoldDB" id="U7VE94"/>
<dbReference type="SUPFAM" id="SSF50346">
    <property type="entry name" value="PRC-barrel domain"/>
    <property type="match status" value="1"/>
</dbReference>
<dbReference type="NCBIfam" id="TIGR02273">
    <property type="entry name" value="16S_RimM"/>
    <property type="match status" value="1"/>
</dbReference>
<sequence>MELLSVGRVSGTHHLKGAIKVTSNIDNLEILSGNKVMIELPSGEVKILTIKKVSSMIDKKWIVEFEELTNKTDAGLIQNGVIKVRRDLLGIEEDEFLANDVMGMKVITEDGENIGEVVDIYETAAHDIYVIEDEEFETMIPDVEVFIKNIDFNKREILVSLIEGMRERKKD</sequence>
<dbReference type="GO" id="GO:0005840">
    <property type="term" value="C:ribosome"/>
    <property type="evidence" value="ECO:0007669"/>
    <property type="project" value="InterPro"/>
</dbReference>
<dbReference type="HAMAP" id="MF_00014">
    <property type="entry name" value="Ribosome_mat_RimM"/>
    <property type="match status" value="1"/>
</dbReference>
<evidence type="ECO:0000313" key="8">
    <source>
        <dbReference type="EMBL" id="ERT69835.1"/>
    </source>
</evidence>
<comment type="function">
    <text evidence="5">An accessory protein needed during the final step in the assembly of 30S ribosomal subunit, possibly for assembly of the head region. Essential for efficient processing of 16S rRNA. May be needed both before and after RbfA during the maturation of 16S rRNA. It has affinity for free ribosomal 30S subunits but not for 70S ribosomes.</text>
</comment>
<dbReference type="eggNOG" id="COG0806">
    <property type="taxonomic scope" value="Bacteria"/>
</dbReference>
<keyword evidence="1 5" id="KW-0963">Cytoplasm</keyword>
<comment type="subcellular location">
    <subcellularLocation>
        <location evidence="5">Cytoplasm</location>
    </subcellularLocation>
</comment>
<dbReference type="GO" id="GO:0005737">
    <property type="term" value="C:cytoplasm"/>
    <property type="evidence" value="ECO:0007669"/>
    <property type="project" value="UniProtKB-SubCell"/>
</dbReference>
<dbReference type="InterPro" id="IPR036976">
    <property type="entry name" value="RimM_N_sf"/>
</dbReference>
<accession>U7VE94</accession>
<evidence type="ECO:0000256" key="4">
    <source>
        <dbReference type="ARBA" id="ARBA00023186"/>
    </source>
</evidence>
<proteinExistence type="inferred from homology"/>
<dbReference type="Gene3D" id="2.40.30.60">
    <property type="entry name" value="RimM"/>
    <property type="match status" value="1"/>
</dbReference>
<dbReference type="STRING" id="1319815.HMPREF0202_00295"/>
<protein>
    <recommendedName>
        <fullName evidence="5">Ribosome maturation factor RimM</fullName>
    </recommendedName>
</protein>
<evidence type="ECO:0000313" key="9">
    <source>
        <dbReference type="Proteomes" id="UP000017081"/>
    </source>
</evidence>
<dbReference type="HOGENOM" id="CLU_077636_3_2_0"/>
<dbReference type="InterPro" id="IPR011033">
    <property type="entry name" value="PRC_barrel-like_sf"/>
</dbReference>